<evidence type="ECO:0000256" key="1">
    <source>
        <dbReference type="SAM" id="MobiDB-lite"/>
    </source>
</evidence>
<feature type="region of interest" description="Disordered" evidence="1">
    <location>
        <begin position="95"/>
        <end position="122"/>
    </location>
</feature>
<proteinExistence type="predicted"/>
<protein>
    <submittedName>
        <fullName evidence="2">Uncharacterized protein</fullName>
    </submittedName>
</protein>
<sequence length="766" mass="86267">MWEPAEATSIWVEIITRRKIELQAQLEEEGELDNEVLLAAGSDYIRSDIYDWDASARAWLRAADVVMGRQQIQLRLIVDNLDIAVNMKPDTYASHRSLGLRNDPNGESADGRSSSDMLHLSSKDQKINQEDPLMKGRGILTLGLEPSPKRDQDCKSVYWALPLAHLRYYGLPVTRMRTSRMSDQDRLTVDEMLWAMLSAYILQWDNGSAATGELLQYFSDVSIELHWAIGCYPASFVPFQGIFRIQTFLETARRVEDKIELLREVASSIAGQSSSIDNEYEFLIIYKKEYFDPEARVFSSAYEYATACPDYAVVNDGLKIDGPRQHRRWISPHESDQMLTARLGQIRSDGEMAEVIGPSLYPVFQCVANRRARKSEKDVKVPHSSHGRLKLYSIEPDLAAQFGPKGTCSKPDQPIIHQEHESLKDTKSHAPKYQLKTATIMKFFRPEKVRFEALWRMLKLNTPEHDVILGMTLVDSLYKTLPNATVDVRVIQLGFEKAHWIRSMLSPQPAAFTSRRTFASYRLPRYGSHHLTSSVCFACIAMMETGSYNLCPEDLENVFALSSADSLYISSAVLQDPATNTSSAPIQRLAGNIGRAGVAFLVPPVDPETKSYDSIDEWYCLDHKEFDGVVDDCFQGTSLHLSFSEACQPLNVQFSGNRDVGAYFIEALVSVYDRGKWVSELDILGSLRNRRILRDYLHSDPCQCSPVQPLGARIISIDNYAEMVVPPKAPGIVRAKGNWQARLVAAAICIAKGYRGKLDDQDGLAY</sequence>
<dbReference type="OrthoDB" id="5133007at2759"/>
<feature type="non-terminal residue" evidence="2">
    <location>
        <position position="1"/>
    </location>
</feature>
<name>A0A9N9YLI8_9HYPO</name>
<dbReference type="AlphaFoldDB" id="A0A9N9YLI8"/>
<comment type="caution">
    <text evidence="2">The sequence shown here is derived from an EMBL/GenBank/DDBJ whole genome shotgun (WGS) entry which is preliminary data.</text>
</comment>
<gene>
    <name evidence="2" type="ORF">CRHIZ90672A_00014737</name>
</gene>
<keyword evidence="3" id="KW-1185">Reference proteome</keyword>
<dbReference type="EMBL" id="CABFNQ020000680">
    <property type="protein sequence ID" value="CAH0022586.1"/>
    <property type="molecule type" value="Genomic_DNA"/>
</dbReference>
<accession>A0A9N9YLI8</accession>
<organism evidence="2 3">
    <name type="scientific">Clonostachys rhizophaga</name>
    <dbReference type="NCBI Taxonomy" id="160324"/>
    <lineage>
        <taxon>Eukaryota</taxon>
        <taxon>Fungi</taxon>
        <taxon>Dikarya</taxon>
        <taxon>Ascomycota</taxon>
        <taxon>Pezizomycotina</taxon>
        <taxon>Sordariomycetes</taxon>
        <taxon>Hypocreomycetidae</taxon>
        <taxon>Hypocreales</taxon>
        <taxon>Bionectriaceae</taxon>
        <taxon>Clonostachys</taxon>
    </lineage>
</organism>
<dbReference type="Proteomes" id="UP000696573">
    <property type="component" value="Unassembled WGS sequence"/>
</dbReference>
<evidence type="ECO:0000313" key="2">
    <source>
        <dbReference type="EMBL" id="CAH0022586.1"/>
    </source>
</evidence>
<evidence type="ECO:0000313" key="3">
    <source>
        <dbReference type="Proteomes" id="UP000696573"/>
    </source>
</evidence>
<reference evidence="2" key="1">
    <citation type="submission" date="2021-10" db="EMBL/GenBank/DDBJ databases">
        <authorList>
            <person name="Piombo E."/>
        </authorList>
    </citation>
    <scope>NUCLEOTIDE SEQUENCE</scope>
</reference>